<dbReference type="Gene3D" id="3.40.720.10">
    <property type="entry name" value="Alkaline Phosphatase, subunit A"/>
    <property type="match status" value="2"/>
</dbReference>
<dbReference type="InterPro" id="IPR017850">
    <property type="entry name" value="Alkaline_phosphatase_core_sf"/>
</dbReference>
<organism evidence="3 4">
    <name type="scientific">Oleiagrimonas soli</name>
    <dbReference type="NCBI Taxonomy" id="1543381"/>
    <lineage>
        <taxon>Bacteria</taxon>
        <taxon>Pseudomonadati</taxon>
        <taxon>Pseudomonadota</taxon>
        <taxon>Gammaproteobacteria</taxon>
        <taxon>Lysobacterales</taxon>
        <taxon>Rhodanobacteraceae</taxon>
        <taxon>Oleiagrimonas</taxon>
    </lineage>
</organism>
<gene>
    <name evidence="3" type="ORF">HNQ86_001220</name>
</gene>
<dbReference type="OrthoDB" id="9770871at2"/>
<dbReference type="GO" id="GO:0034480">
    <property type="term" value="F:phosphatidylcholine phospholipase C activity"/>
    <property type="evidence" value="ECO:0007669"/>
    <property type="project" value="UniProtKB-EC"/>
</dbReference>
<feature type="chain" id="PRO_5032373036" evidence="2">
    <location>
        <begin position="24"/>
        <end position="555"/>
    </location>
</feature>
<evidence type="ECO:0000256" key="2">
    <source>
        <dbReference type="SAM" id="SignalP"/>
    </source>
</evidence>
<evidence type="ECO:0000313" key="4">
    <source>
        <dbReference type="Proteomes" id="UP000560000"/>
    </source>
</evidence>
<feature type="signal peptide" evidence="2">
    <location>
        <begin position="1"/>
        <end position="23"/>
    </location>
</feature>
<dbReference type="EC" id="3.1.4.3" evidence="3"/>
<keyword evidence="2" id="KW-0732">Signal</keyword>
<dbReference type="RefSeq" id="WP_081945101.1">
    <property type="nucleotide sequence ID" value="NZ_JACHET010000001.1"/>
</dbReference>
<keyword evidence="1 3" id="KW-0378">Hydrolase</keyword>
<accession>A0A841KFT5</accession>
<protein>
    <submittedName>
        <fullName evidence="3">Phospholipase C</fullName>
        <ecNumber evidence="3">3.1.4.3</ecNumber>
    </submittedName>
</protein>
<proteinExistence type="predicted"/>
<dbReference type="PANTHER" id="PTHR31956">
    <property type="entry name" value="NON-SPECIFIC PHOSPHOLIPASE C4-RELATED"/>
    <property type="match status" value="1"/>
</dbReference>
<dbReference type="InterPro" id="IPR007312">
    <property type="entry name" value="Phosphoesterase"/>
</dbReference>
<evidence type="ECO:0000256" key="1">
    <source>
        <dbReference type="ARBA" id="ARBA00022801"/>
    </source>
</evidence>
<name>A0A841KFT5_9GAMM</name>
<sequence>MASKLLVGCVSAGLAALSSLTVALSHGAVHRHRPDAHHLHTATPIKHLVVIFQENVSFDHYFGTYPNAENPAGEPAFHARPGTPAINGLDAALLHDNPNASNPVNGDGAVNPFRLDRSQAATADQDHNYLAEQVAFDGGKMDRFPFATGSSGPPPGTDAPENTKGLVMGYYDGNTVTALWNYAQRFAMSDNAYGTTFGPSTPGAINLISGQTNGVVEHLNGTGDETDDGHGGLTLIADADPIGDACSSPTRNQVRMGSRNIGDLLNMADVSWGWFEGGFDLTRSNADGSTGCQRTTTSDVTHVTQADYIPHHEPFQYYASTANPEHVRPTSVHMIGRAGDAANHQYDTHDFFAAVRAGNFPAVTFLKAPAYQDGHAGYSDPLDEQAFVVKVLNFLQKQPQWRNTAVVIAYDDSDGWYDHQRSPIVNASRGDQDALDGEGVCGSGDILPGVDPSTTHAMGRCGYGPRLPLLVISPWARENYVDHAVLDQTSITRFIEDNWLHGQRIGQGSFDERAGSLMGLFDFRRPHMRRLFLDPQTGLPVGPAAIRPPLHDAHG</sequence>
<dbReference type="EMBL" id="JACHET010000001">
    <property type="protein sequence ID" value="MBB6183875.1"/>
    <property type="molecule type" value="Genomic_DNA"/>
</dbReference>
<dbReference type="PANTHER" id="PTHR31956:SF1">
    <property type="entry name" value="NON-SPECIFIC PHOSPHOLIPASE C1"/>
    <property type="match status" value="1"/>
</dbReference>
<dbReference type="Pfam" id="PF04185">
    <property type="entry name" value="Phosphoesterase"/>
    <property type="match status" value="1"/>
</dbReference>
<evidence type="ECO:0000313" key="3">
    <source>
        <dbReference type="EMBL" id="MBB6183875.1"/>
    </source>
</evidence>
<comment type="caution">
    <text evidence="3">The sequence shown here is derived from an EMBL/GenBank/DDBJ whole genome shotgun (WGS) entry which is preliminary data.</text>
</comment>
<dbReference type="Proteomes" id="UP000560000">
    <property type="component" value="Unassembled WGS sequence"/>
</dbReference>
<dbReference type="CDD" id="cd16013">
    <property type="entry name" value="AcpA"/>
    <property type="match status" value="1"/>
</dbReference>
<dbReference type="AlphaFoldDB" id="A0A841KFT5"/>
<reference evidence="3 4" key="1">
    <citation type="submission" date="2020-08" db="EMBL/GenBank/DDBJ databases">
        <title>Genomic Encyclopedia of Type Strains, Phase IV (KMG-IV): sequencing the most valuable type-strain genomes for metagenomic binning, comparative biology and taxonomic classification.</title>
        <authorList>
            <person name="Goeker M."/>
        </authorList>
    </citation>
    <scope>NUCLEOTIDE SEQUENCE [LARGE SCALE GENOMIC DNA]</scope>
    <source>
        <strain evidence="3 4">DSM 107085</strain>
    </source>
</reference>